<evidence type="ECO:0000313" key="1">
    <source>
        <dbReference type="EMBL" id="MBO1916623.1"/>
    </source>
</evidence>
<accession>A0A939NBJ0</accession>
<organism evidence="1 2">
    <name type="scientific">Providencia rettgeri</name>
    <dbReference type="NCBI Taxonomy" id="587"/>
    <lineage>
        <taxon>Bacteria</taxon>
        <taxon>Pseudomonadati</taxon>
        <taxon>Pseudomonadota</taxon>
        <taxon>Gammaproteobacteria</taxon>
        <taxon>Enterobacterales</taxon>
        <taxon>Morganellaceae</taxon>
        <taxon>Providencia</taxon>
    </lineage>
</organism>
<comment type="caution">
    <text evidence="1">The sequence shown here is derived from an EMBL/GenBank/DDBJ whole genome shotgun (WGS) entry which is preliminary data.</text>
</comment>
<evidence type="ECO:0000313" key="2">
    <source>
        <dbReference type="Proteomes" id="UP000664477"/>
    </source>
</evidence>
<dbReference type="Proteomes" id="UP000664477">
    <property type="component" value="Unassembled WGS sequence"/>
</dbReference>
<dbReference type="AlphaFoldDB" id="A0A939NBJ0"/>
<name>A0A939NBJ0_PRORE</name>
<protein>
    <submittedName>
        <fullName evidence="1">Uncharacterized protein</fullName>
    </submittedName>
</protein>
<reference evidence="1" key="1">
    <citation type="submission" date="2021-03" db="EMBL/GenBank/DDBJ databases">
        <title>Molecular epidemiology and mechanisms of colistin and carbapenem resistance in Enterobacteriaceae from clinical isolates, the environment and porcine samples in Pretoria, South Africa.</title>
        <authorList>
            <person name="Bogoshi D."/>
            <person name="Mbelle N.M."/>
            <person name="Naidoo V."/>
            <person name="Osei Sekyere J."/>
        </authorList>
    </citation>
    <scope>NUCLEOTIDE SEQUENCE</scope>
    <source>
        <strain evidence="1">C052</strain>
    </source>
</reference>
<sequence>MVTVISHSGDAEFGDIAAFDHNVSESWLSCRLNWFETHLRIERQKPS</sequence>
<dbReference type="EMBL" id="JAGETQ010000171">
    <property type="protein sequence ID" value="MBO1916623.1"/>
    <property type="molecule type" value="Genomic_DNA"/>
</dbReference>
<proteinExistence type="predicted"/>
<gene>
    <name evidence="1" type="ORF">J4727_18450</name>
</gene>